<dbReference type="InterPro" id="IPR036055">
    <property type="entry name" value="LDL_receptor-like_sf"/>
</dbReference>
<keyword evidence="4 6" id="KW-1015">Disulfide bond</keyword>
<evidence type="ECO:0000256" key="4">
    <source>
        <dbReference type="ARBA" id="ARBA00023157"/>
    </source>
</evidence>
<dbReference type="Pfam" id="PF01607">
    <property type="entry name" value="CBM_14"/>
    <property type="match status" value="1"/>
</dbReference>
<dbReference type="Pfam" id="PF00704">
    <property type="entry name" value="Glyco_hydro_18"/>
    <property type="match status" value="1"/>
</dbReference>
<accession>A0ABQ9FL55</accession>
<dbReference type="EMBL" id="JARBDR010000214">
    <property type="protein sequence ID" value="KAJ8318008.1"/>
    <property type="molecule type" value="Genomic_DNA"/>
</dbReference>
<feature type="domain" description="Chitin-binding type-2" evidence="8">
    <location>
        <begin position="714"/>
        <end position="771"/>
    </location>
</feature>
<dbReference type="Proteomes" id="UP001217089">
    <property type="component" value="Unassembled WGS sequence"/>
</dbReference>
<dbReference type="InterPro" id="IPR050314">
    <property type="entry name" value="Glycosyl_Hydrlase_18"/>
</dbReference>
<dbReference type="Gene3D" id="4.10.400.10">
    <property type="entry name" value="Low-density Lipoprotein Receptor"/>
    <property type="match status" value="2"/>
</dbReference>
<dbReference type="PANTHER" id="PTHR11177:SF317">
    <property type="entry name" value="CHITINASE 12-RELATED"/>
    <property type="match status" value="1"/>
</dbReference>
<dbReference type="PROSITE" id="PS50068">
    <property type="entry name" value="LDLRA_2"/>
    <property type="match status" value="2"/>
</dbReference>
<feature type="disulfide bond" evidence="6">
    <location>
        <begin position="71"/>
        <end position="89"/>
    </location>
</feature>
<comment type="similarity">
    <text evidence="1">Belongs to the glycosyl hydrolase 18 family. Chitinase class II subfamily.</text>
</comment>
<keyword evidence="11" id="KW-1185">Reference proteome</keyword>
<name>A0ABQ9FL55_TEGGR</name>
<dbReference type="PROSITE" id="PS01095">
    <property type="entry name" value="GH18_1"/>
    <property type="match status" value="1"/>
</dbReference>
<organism evidence="10 11">
    <name type="scientific">Tegillarca granosa</name>
    <name type="common">Malaysian cockle</name>
    <name type="synonym">Anadara granosa</name>
    <dbReference type="NCBI Taxonomy" id="220873"/>
    <lineage>
        <taxon>Eukaryota</taxon>
        <taxon>Metazoa</taxon>
        <taxon>Spiralia</taxon>
        <taxon>Lophotrochozoa</taxon>
        <taxon>Mollusca</taxon>
        <taxon>Bivalvia</taxon>
        <taxon>Autobranchia</taxon>
        <taxon>Pteriomorphia</taxon>
        <taxon>Arcoida</taxon>
        <taxon>Arcoidea</taxon>
        <taxon>Arcidae</taxon>
        <taxon>Tegillarca</taxon>
    </lineage>
</organism>
<dbReference type="InterPro" id="IPR001223">
    <property type="entry name" value="Glyco_hydro18_cat"/>
</dbReference>
<sequence>MISIKHVVVMTVMPYNTEDLISSTTKVNQEHLTVMGDMWKQFHFWLYALAYASILFRANSQETCAQGDFQCNNGYCIPSKWICDFDNDCGDGSDEAFQLCCKFCLECASTTDALATTANTTDTTNTTSIATSSGSTVITGSTSTSVTSTTLTDNTTVSSSVSDTTSTTSVNTVKTTLPDPCSGNFQCKSGECIQKEWQCDRDGDCKDGSDEVCDVCVILQTGHNIDKTELDTHQITYSRTYVRTLYTLLPSWMETNWHLWNGTICKCTIISSGLKTLLAVGGWNAGSVGFSTMVDSPDSRRQFVISSVEFLRKHGFNGLDLDWEYPTQRGGKRRDKINFALLVKELKEEFEQESIRSGKPRLLLSAAVPAGKAVIDAGYDIPTLAKYLDFFNIMTYDFHGGWERKTGHNSPLQHRREESLEEKKMNVEYAARYWVLQGAPKDKLNIGIATYGRSFTLLNPTVDYRIGAAALRPGPEGKYTRESGFQAYYEVINCCLLFKVINCCLLFKVCLLQENGEGQIYWDQEQMVPYYVKDNVWIGYDNVDSVKYKTNWIVREGYGGAMIWSLSLDDFNQMCSKSVHAYPLTRSIAETLQSTEQGATTTTSTTTAETSTTTATMTNADTNITVIDTTMISTKTTTGTALMSNTTTDYNTTSTSSVTTTYDNTTSTKITTQDMSSSNTVTEGSTKQTTSYTTLVPWVTQTPENTPMPPLNEDFFCRTMPDGYYSDLKDCRKFYVCHMGRTHPHKCPNGLRFNPAIVACDWPTAEEPCFKSPEFFAFKTSRIKMSFS</sequence>
<evidence type="ECO:0000256" key="7">
    <source>
        <dbReference type="RuleBase" id="RU000489"/>
    </source>
</evidence>
<feature type="disulfide bond" evidence="6">
    <location>
        <begin position="187"/>
        <end position="205"/>
    </location>
</feature>
<dbReference type="Pfam" id="PF00057">
    <property type="entry name" value="Ldl_recept_a"/>
    <property type="match status" value="2"/>
</dbReference>
<dbReference type="SMART" id="SM00494">
    <property type="entry name" value="ChtBD2"/>
    <property type="match status" value="1"/>
</dbReference>
<dbReference type="InterPro" id="IPR036508">
    <property type="entry name" value="Chitin-bd_dom_sf"/>
</dbReference>
<dbReference type="SUPFAM" id="SSF51445">
    <property type="entry name" value="(Trans)glycosidases"/>
    <property type="match status" value="1"/>
</dbReference>
<keyword evidence="2" id="KW-0147">Chitin-binding</keyword>
<keyword evidence="3 7" id="KW-0378">Hydrolase</keyword>
<dbReference type="PROSITE" id="PS51910">
    <property type="entry name" value="GH18_2"/>
    <property type="match status" value="1"/>
</dbReference>
<dbReference type="SMART" id="SM00636">
    <property type="entry name" value="Glyco_18"/>
    <property type="match status" value="1"/>
</dbReference>
<dbReference type="Gene3D" id="3.10.50.10">
    <property type="match status" value="1"/>
</dbReference>
<evidence type="ECO:0000313" key="10">
    <source>
        <dbReference type="EMBL" id="KAJ8318008.1"/>
    </source>
</evidence>
<dbReference type="PANTHER" id="PTHR11177">
    <property type="entry name" value="CHITINASE"/>
    <property type="match status" value="1"/>
</dbReference>
<dbReference type="InterPro" id="IPR002172">
    <property type="entry name" value="LDrepeatLR_classA_rpt"/>
</dbReference>
<dbReference type="InterPro" id="IPR023415">
    <property type="entry name" value="LDLR_class-A_CS"/>
</dbReference>
<keyword evidence="5 7" id="KW-0326">Glycosidase</keyword>
<evidence type="ECO:0000256" key="1">
    <source>
        <dbReference type="ARBA" id="ARBA00009121"/>
    </source>
</evidence>
<evidence type="ECO:0000313" key="11">
    <source>
        <dbReference type="Proteomes" id="UP001217089"/>
    </source>
</evidence>
<dbReference type="SMART" id="SM00192">
    <property type="entry name" value="LDLa"/>
    <property type="match status" value="2"/>
</dbReference>
<dbReference type="SUPFAM" id="SSF57625">
    <property type="entry name" value="Invertebrate chitin-binding proteins"/>
    <property type="match status" value="1"/>
</dbReference>
<evidence type="ECO:0000256" key="5">
    <source>
        <dbReference type="ARBA" id="ARBA00023295"/>
    </source>
</evidence>
<feature type="domain" description="GH18" evidence="9">
    <location>
        <begin position="213"/>
        <end position="595"/>
    </location>
</feature>
<dbReference type="PRINTS" id="PR00261">
    <property type="entry name" value="LDLRECEPTOR"/>
</dbReference>
<dbReference type="InterPro" id="IPR011583">
    <property type="entry name" value="Chitinase_II/V-like_cat"/>
</dbReference>
<dbReference type="InterPro" id="IPR002557">
    <property type="entry name" value="Chitin-bd_dom"/>
</dbReference>
<dbReference type="SUPFAM" id="SSF54556">
    <property type="entry name" value="Chitinase insertion domain"/>
    <property type="match status" value="1"/>
</dbReference>
<dbReference type="Gene3D" id="3.20.20.80">
    <property type="entry name" value="Glycosidases"/>
    <property type="match status" value="2"/>
</dbReference>
<dbReference type="SUPFAM" id="SSF57424">
    <property type="entry name" value="LDL receptor-like module"/>
    <property type="match status" value="2"/>
</dbReference>
<evidence type="ECO:0000256" key="2">
    <source>
        <dbReference type="ARBA" id="ARBA00022669"/>
    </source>
</evidence>
<evidence type="ECO:0008006" key="12">
    <source>
        <dbReference type="Google" id="ProtNLM"/>
    </source>
</evidence>
<dbReference type="PROSITE" id="PS50940">
    <property type="entry name" value="CHIT_BIND_II"/>
    <property type="match status" value="1"/>
</dbReference>
<dbReference type="InterPro" id="IPR029070">
    <property type="entry name" value="Chitinase_insertion_sf"/>
</dbReference>
<comment type="caution">
    <text evidence="10">The sequence shown here is derived from an EMBL/GenBank/DDBJ whole genome shotgun (WGS) entry which is preliminary data.</text>
</comment>
<feature type="disulfide bond" evidence="6">
    <location>
        <begin position="64"/>
        <end position="76"/>
    </location>
</feature>
<evidence type="ECO:0000256" key="3">
    <source>
        <dbReference type="ARBA" id="ARBA00022801"/>
    </source>
</evidence>
<protein>
    <recommendedName>
        <fullName evidence="12">Chitinase</fullName>
    </recommendedName>
</protein>
<evidence type="ECO:0000259" key="9">
    <source>
        <dbReference type="PROSITE" id="PS51910"/>
    </source>
</evidence>
<dbReference type="PROSITE" id="PS01209">
    <property type="entry name" value="LDLRA_1"/>
    <property type="match status" value="1"/>
</dbReference>
<gene>
    <name evidence="10" type="ORF">KUTeg_003099</name>
</gene>
<evidence type="ECO:0000256" key="6">
    <source>
        <dbReference type="PROSITE-ProRule" id="PRU00124"/>
    </source>
</evidence>
<dbReference type="InterPro" id="IPR001579">
    <property type="entry name" value="Glyco_hydro_18_chit_AS"/>
</dbReference>
<comment type="caution">
    <text evidence="6">Lacks conserved residue(s) required for the propagation of feature annotation.</text>
</comment>
<dbReference type="InterPro" id="IPR017853">
    <property type="entry name" value="GH"/>
</dbReference>
<evidence type="ECO:0000259" key="8">
    <source>
        <dbReference type="PROSITE" id="PS50940"/>
    </source>
</evidence>
<dbReference type="CDD" id="cd00112">
    <property type="entry name" value="LDLa"/>
    <property type="match status" value="2"/>
</dbReference>
<proteinExistence type="inferred from homology"/>
<reference evidence="10 11" key="1">
    <citation type="submission" date="2022-12" db="EMBL/GenBank/DDBJ databases">
        <title>Chromosome-level genome of Tegillarca granosa.</title>
        <authorList>
            <person name="Kim J."/>
        </authorList>
    </citation>
    <scope>NUCLEOTIDE SEQUENCE [LARGE SCALE GENOMIC DNA]</scope>
    <source>
        <strain evidence="10">Teg-2019</strain>
        <tissue evidence="10">Adductor muscle</tissue>
    </source>
</reference>